<accession>A0A644WUA0</accession>
<comment type="caution">
    <text evidence="1">The sequence shown here is derived from an EMBL/GenBank/DDBJ whole genome shotgun (WGS) entry which is preliminary data.</text>
</comment>
<organism evidence="1">
    <name type="scientific">bioreactor metagenome</name>
    <dbReference type="NCBI Taxonomy" id="1076179"/>
    <lineage>
        <taxon>unclassified sequences</taxon>
        <taxon>metagenomes</taxon>
        <taxon>ecological metagenomes</taxon>
    </lineage>
</organism>
<sequence length="94" mass="10841">MKKIIIKLATILSLFFLVITTNVNAVEIEPKAVTCCNNMNITITTEKIAGPVYGCVEHSRCTYFFVDVYNVKKCLNCNAIYYRNYSYTYESHTY</sequence>
<dbReference type="EMBL" id="VSSQ01001155">
    <property type="protein sequence ID" value="MPM05683.1"/>
    <property type="molecule type" value="Genomic_DNA"/>
</dbReference>
<proteinExistence type="predicted"/>
<dbReference type="AlphaFoldDB" id="A0A644WUA0"/>
<name>A0A644WUA0_9ZZZZ</name>
<gene>
    <name evidence="1" type="ORF">SDC9_51974</name>
</gene>
<reference evidence="1" key="1">
    <citation type="submission" date="2019-08" db="EMBL/GenBank/DDBJ databases">
        <authorList>
            <person name="Kucharzyk K."/>
            <person name="Murdoch R.W."/>
            <person name="Higgins S."/>
            <person name="Loffler F."/>
        </authorList>
    </citation>
    <scope>NUCLEOTIDE SEQUENCE</scope>
</reference>
<protein>
    <submittedName>
        <fullName evidence="1">Uncharacterized protein</fullName>
    </submittedName>
</protein>
<evidence type="ECO:0000313" key="1">
    <source>
        <dbReference type="EMBL" id="MPM05683.1"/>
    </source>
</evidence>